<reference evidence="2" key="1">
    <citation type="submission" date="2021-02" db="EMBL/GenBank/DDBJ databases">
        <authorList>
            <person name="Nowell W R."/>
        </authorList>
    </citation>
    <scope>NUCLEOTIDE SEQUENCE</scope>
</reference>
<keyword evidence="1" id="KW-0904">Protein phosphatase</keyword>
<protein>
    <submittedName>
        <fullName evidence="2">Uncharacterized protein</fullName>
    </submittedName>
</protein>
<comment type="caution">
    <text evidence="2">The sequence shown here is derived from an EMBL/GenBank/DDBJ whole genome shotgun (WGS) entry which is preliminary data.</text>
</comment>
<dbReference type="GO" id="GO:0005737">
    <property type="term" value="C:cytoplasm"/>
    <property type="evidence" value="ECO:0007669"/>
    <property type="project" value="TreeGrafter"/>
</dbReference>
<accession>A0A820KTC3</accession>
<dbReference type="GO" id="GO:0004721">
    <property type="term" value="F:phosphoprotein phosphatase activity"/>
    <property type="evidence" value="ECO:0007669"/>
    <property type="project" value="UniProtKB-KW"/>
</dbReference>
<keyword evidence="1" id="KW-0378">Hydrolase</keyword>
<evidence type="ECO:0000313" key="2">
    <source>
        <dbReference type="EMBL" id="CAF4345111.1"/>
    </source>
</evidence>
<evidence type="ECO:0000313" key="3">
    <source>
        <dbReference type="Proteomes" id="UP000663881"/>
    </source>
</evidence>
<dbReference type="SUPFAM" id="SSF52799">
    <property type="entry name" value="(Phosphotyrosine protein) phosphatases II"/>
    <property type="match status" value="1"/>
</dbReference>
<evidence type="ECO:0000256" key="1">
    <source>
        <dbReference type="ARBA" id="ARBA00022912"/>
    </source>
</evidence>
<dbReference type="AlphaFoldDB" id="A0A820KTC3"/>
<dbReference type="EMBL" id="CAJOAY010021044">
    <property type="protein sequence ID" value="CAF4345111.1"/>
    <property type="molecule type" value="Genomic_DNA"/>
</dbReference>
<dbReference type="PANTHER" id="PTHR10159:SF519">
    <property type="entry name" value="DUAL SPECIFICITY PROTEIN PHOSPHATASE MPK3"/>
    <property type="match status" value="1"/>
</dbReference>
<dbReference type="InterPro" id="IPR029021">
    <property type="entry name" value="Prot-tyrosine_phosphatase-like"/>
</dbReference>
<organism evidence="2 3">
    <name type="scientific">Adineta steineri</name>
    <dbReference type="NCBI Taxonomy" id="433720"/>
    <lineage>
        <taxon>Eukaryota</taxon>
        <taxon>Metazoa</taxon>
        <taxon>Spiralia</taxon>
        <taxon>Gnathifera</taxon>
        <taxon>Rotifera</taxon>
        <taxon>Eurotatoria</taxon>
        <taxon>Bdelloidea</taxon>
        <taxon>Adinetida</taxon>
        <taxon>Adinetidae</taxon>
        <taxon>Adineta</taxon>
    </lineage>
</organism>
<dbReference type="Proteomes" id="UP000663881">
    <property type="component" value="Unassembled WGS sequence"/>
</dbReference>
<gene>
    <name evidence="2" type="ORF">OKA104_LOCUS48499</name>
</gene>
<dbReference type="GO" id="GO:0043409">
    <property type="term" value="P:negative regulation of MAPK cascade"/>
    <property type="evidence" value="ECO:0007669"/>
    <property type="project" value="TreeGrafter"/>
</dbReference>
<sequence length="73" mass="8882">MKYHHNTLKDAFHYLLEKRPQIYPNDGFMLQLLRYENELIKSREIVSTEETSKVNNPIETIQEFEKKQENQNQ</sequence>
<dbReference type="PANTHER" id="PTHR10159">
    <property type="entry name" value="DUAL SPECIFICITY PROTEIN PHOSPHATASE"/>
    <property type="match status" value="1"/>
</dbReference>
<name>A0A820KTC3_9BILA</name>
<proteinExistence type="predicted"/>
<dbReference type="Gene3D" id="3.90.190.10">
    <property type="entry name" value="Protein tyrosine phosphatase superfamily"/>
    <property type="match status" value="1"/>
</dbReference>